<comment type="caution">
    <text evidence="2">The sequence shown here is derived from an EMBL/GenBank/DDBJ whole genome shotgun (WGS) entry which is preliminary data.</text>
</comment>
<feature type="region of interest" description="Disordered" evidence="1">
    <location>
        <begin position="31"/>
        <end position="68"/>
    </location>
</feature>
<evidence type="ECO:0000313" key="2">
    <source>
        <dbReference type="EMBL" id="RLU21671.1"/>
    </source>
</evidence>
<feature type="region of interest" description="Disordered" evidence="1">
    <location>
        <begin position="140"/>
        <end position="215"/>
    </location>
</feature>
<feature type="compositionally biased region" description="Acidic residues" evidence="1">
    <location>
        <begin position="154"/>
        <end position="163"/>
    </location>
</feature>
<dbReference type="EMBL" id="QOIP01000006">
    <property type="protein sequence ID" value="RLU21671.1"/>
    <property type="molecule type" value="Genomic_DNA"/>
</dbReference>
<organism evidence="2">
    <name type="scientific">Ooceraea biroi</name>
    <name type="common">Clonal raider ant</name>
    <name type="synonym">Cerapachys biroi</name>
    <dbReference type="NCBI Taxonomy" id="2015173"/>
    <lineage>
        <taxon>Eukaryota</taxon>
        <taxon>Metazoa</taxon>
        <taxon>Ecdysozoa</taxon>
        <taxon>Arthropoda</taxon>
        <taxon>Hexapoda</taxon>
        <taxon>Insecta</taxon>
        <taxon>Pterygota</taxon>
        <taxon>Neoptera</taxon>
        <taxon>Endopterygota</taxon>
        <taxon>Hymenoptera</taxon>
        <taxon>Apocrita</taxon>
        <taxon>Aculeata</taxon>
        <taxon>Formicoidea</taxon>
        <taxon>Formicidae</taxon>
        <taxon>Dorylinae</taxon>
        <taxon>Ooceraea</taxon>
    </lineage>
</organism>
<dbReference type="Proteomes" id="UP000279307">
    <property type="component" value="Chromosome 6"/>
</dbReference>
<gene>
    <name evidence="2" type="ORF">DMN91_006047</name>
</gene>
<sequence>MNTLNSSRIELLHKDNYDTWKLQMKAEGRADQERSVKLRGRNSRETRIHRRKPSRSAELGQKRPEGDVGHILSISSSELKQLTLIKMADGSDVLTHLNDFFDAVDKLHDMDVILNQDQLTIMLLYNLPCRRFADVETSTLVNTENDHNERNEEASSESDDDAETQSSSTDNVFWDAVGQDPIKEEEGEQSSVDDENIHAVRPSAPARGPSRPQLVRTVRLSDESKFWLL</sequence>
<reference evidence="2" key="1">
    <citation type="journal article" date="2018" name="Genome Res.">
        <title>The genomic architecture and molecular evolution of ant odorant receptors.</title>
        <authorList>
            <person name="McKenzie S.K."/>
            <person name="Kronauer D.J.C."/>
        </authorList>
    </citation>
    <scope>NUCLEOTIDE SEQUENCE [LARGE SCALE GENOMIC DNA]</scope>
    <source>
        <strain evidence="2">Clonal line C1</strain>
    </source>
</reference>
<feature type="compositionally biased region" description="Basic and acidic residues" evidence="1">
    <location>
        <begin position="31"/>
        <end position="46"/>
    </location>
</feature>
<protein>
    <submittedName>
        <fullName evidence="2">Uncharacterized protein</fullName>
    </submittedName>
</protein>
<name>A0A3L8DMR6_OOCBI</name>
<dbReference type="OrthoDB" id="7682542at2759"/>
<evidence type="ECO:0000256" key="1">
    <source>
        <dbReference type="SAM" id="MobiDB-lite"/>
    </source>
</evidence>
<reference evidence="2" key="2">
    <citation type="submission" date="2018-07" db="EMBL/GenBank/DDBJ databases">
        <authorList>
            <person name="Mckenzie S.K."/>
            <person name="Kronauer D.J.C."/>
        </authorList>
    </citation>
    <scope>NUCLEOTIDE SEQUENCE</scope>
    <source>
        <strain evidence="2">Clonal line C1</strain>
    </source>
</reference>
<dbReference type="AlphaFoldDB" id="A0A3L8DMR6"/>
<dbReference type="Pfam" id="PF14223">
    <property type="entry name" value="Retrotran_gag_2"/>
    <property type="match status" value="1"/>
</dbReference>
<accession>A0A3L8DMR6</accession>
<feature type="compositionally biased region" description="Basic and acidic residues" evidence="1">
    <location>
        <begin position="144"/>
        <end position="153"/>
    </location>
</feature>
<feature type="compositionally biased region" description="Acidic residues" evidence="1">
    <location>
        <begin position="183"/>
        <end position="194"/>
    </location>
</feature>
<feature type="compositionally biased region" description="Low complexity" evidence="1">
    <location>
        <begin position="201"/>
        <end position="212"/>
    </location>
</feature>
<proteinExistence type="predicted"/>